<reference evidence="3" key="1">
    <citation type="journal article" date="2023" name="Int. J. Syst. Evol. Microbiol.">
        <title>Sinisalibacter aestuarii sp. nov., isolated from estuarine sediment of the Arakawa River.</title>
        <authorList>
            <person name="Arafat S.T."/>
            <person name="Hirano S."/>
            <person name="Sato A."/>
            <person name="Takeuchi K."/>
            <person name="Yasuda T."/>
            <person name="Terahara T."/>
            <person name="Hamada M."/>
            <person name="Kobayashi T."/>
        </authorList>
    </citation>
    <scope>NUCLEOTIDE SEQUENCE</scope>
    <source>
        <strain evidence="3">B-399</strain>
    </source>
</reference>
<gene>
    <name evidence="3" type="ORF">STA1M1_21500</name>
</gene>
<sequence>MFDELRDGEFDAFTDLLFNALVGFAFMFFIAFAMINPVAETGKIDTDVEILITMRWPDGHEDDVDVYVEDPVGNIVWYNDRETGLMHLDRDDRGQFKDVLLINGEEIENPLNQETVSVRGLMNGEYVVNVVHFIATSVDPLPVTVKVEKMNPSVRVIYYGEVELTGTGDEVTVARFTLQDDEIRDVNNRQKSLVEATRRTGPAGPGGDQDAATGEVVAQ</sequence>
<organism evidence="3 4">
    <name type="scientific">Sinisalibacter aestuarii</name>
    <dbReference type="NCBI Taxonomy" id="2949426"/>
    <lineage>
        <taxon>Bacteria</taxon>
        <taxon>Pseudomonadati</taxon>
        <taxon>Pseudomonadota</taxon>
        <taxon>Alphaproteobacteria</taxon>
        <taxon>Rhodobacterales</taxon>
        <taxon>Roseobacteraceae</taxon>
        <taxon>Sinisalibacter</taxon>
    </lineage>
</organism>
<feature type="transmembrane region" description="Helical" evidence="2">
    <location>
        <begin position="16"/>
        <end position="35"/>
    </location>
</feature>
<feature type="region of interest" description="Disordered" evidence="1">
    <location>
        <begin position="194"/>
        <end position="219"/>
    </location>
</feature>
<comment type="caution">
    <text evidence="3">The sequence shown here is derived from an EMBL/GenBank/DDBJ whole genome shotgun (WGS) entry which is preliminary data.</text>
</comment>
<keyword evidence="2" id="KW-1133">Transmembrane helix</keyword>
<dbReference type="Proteomes" id="UP001144205">
    <property type="component" value="Unassembled WGS sequence"/>
</dbReference>
<evidence type="ECO:0000313" key="3">
    <source>
        <dbReference type="EMBL" id="GKY88281.1"/>
    </source>
</evidence>
<proteinExistence type="predicted"/>
<evidence type="ECO:0000256" key="2">
    <source>
        <dbReference type="SAM" id="Phobius"/>
    </source>
</evidence>
<keyword evidence="2" id="KW-0812">Transmembrane</keyword>
<dbReference type="RefSeq" id="WP_281842328.1">
    <property type="nucleotide sequence ID" value="NZ_BROH01000006.1"/>
</dbReference>
<evidence type="ECO:0008006" key="5">
    <source>
        <dbReference type="Google" id="ProtNLM"/>
    </source>
</evidence>
<evidence type="ECO:0000313" key="4">
    <source>
        <dbReference type="Proteomes" id="UP001144205"/>
    </source>
</evidence>
<accession>A0ABQ5LVA7</accession>
<keyword evidence="2" id="KW-0472">Membrane</keyword>
<name>A0ABQ5LVA7_9RHOB</name>
<feature type="compositionally biased region" description="Low complexity" evidence="1">
    <location>
        <begin position="208"/>
        <end position="219"/>
    </location>
</feature>
<dbReference type="EMBL" id="BROH01000006">
    <property type="protein sequence ID" value="GKY88281.1"/>
    <property type="molecule type" value="Genomic_DNA"/>
</dbReference>
<keyword evidence="4" id="KW-1185">Reference proteome</keyword>
<evidence type="ECO:0000256" key="1">
    <source>
        <dbReference type="SAM" id="MobiDB-lite"/>
    </source>
</evidence>
<protein>
    <recommendedName>
        <fullName evidence="5">Biopolymer transporter ExbD</fullName>
    </recommendedName>
</protein>